<dbReference type="GO" id="GO:0016747">
    <property type="term" value="F:acyltransferase activity, transferring groups other than amino-acyl groups"/>
    <property type="evidence" value="ECO:0007669"/>
    <property type="project" value="InterPro"/>
</dbReference>
<name>A0A6L8VCZ3_9BACL</name>
<protein>
    <submittedName>
        <fullName evidence="4">GNAT family N-acetyltransferase</fullName>
    </submittedName>
</protein>
<dbReference type="InterPro" id="IPR050680">
    <property type="entry name" value="YpeA/RimI_acetyltransf"/>
</dbReference>
<keyword evidence="2" id="KW-0012">Acyltransferase</keyword>
<reference evidence="4 5" key="1">
    <citation type="submission" date="2019-12" db="EMBL/GenBank/DDBJ databases">
        <title>Paenibacillus sp. nov. sp. isolated from soil.</title>
        <authorList>
            <person name="Kim J."/>
            <person name="Jeong S.E."/>
            <person name="Jung H.S."/>
            <person name="Jeon C.O."/>
        </authorList>
    </citation>
    <scope>NUCLEOTIDE SEQUENCE [LARGE SCALE GENOMIC DNA]</scope>
    <source>
        <strain evidence="4 5">5J-6</strain>
    </source>
</reference>
<gene>
    <name evidence="4" type="ORF">GQF01_33755</name>
</gene>
<evidence type="ECO:0000313" key="4">
    <source>
        <dbReference type="EMBL" id="MZQ87090.1"/>
    </source>
</evidence>
<dbReference type="Proteomes" id="UP000481087">
    <property type="component" value="Unassembled WGS sequence"/>
</dbReference>
<sequence length="159" mass="18133">MKLSFRLMDENDYDFWMDMHYESIHILENKPAKLELLNDPNLKKYHEDWGRQGDRALLALVDDVPVGAGWYRLFDESNRGYGFVDHETPELGIAVMPAYRGQGVGVKLMQALIQQAQKDGFSSLSLSVDLSNQAAVRMYEKLGFVYCGMSGTSWTMKLV</sequence>
<proteinExistence type="predicted"/>
<dbReference type="PANTHER" id="PTHR43420">
    <property type="entry name" value="ACETYLTRANSFERASE"/>
    <property type="match status" value="1"/>
</dbReference>
<dbReference type="Gene3D" id="3.40.630.30">
    <property type="match status" value="1"/>
</dbReference>
<keyword evidence="5" id="KW-1185">Reference proteome</keyword>
<evidence type="ECO:0000313" key="5">
    <source>
        <dbReference type="Proteomes" id="UP000481087"/>
    </source>
</evidence>
<comment type="caution">
    <text evidence="4">The sequence shown here is derived from an EMBL/GenBank/DDBJ whole genome shotgun (WGS) entry which is preliminary data.</text>
</comment>
<dbReference type="PROSITE" id="PS51186">
    <property type="entry name" value="GNAT"/>
    <property type="match status" value="1"/>
</dbReference>
<evidence type="ECO:0000256" key="1">
    <source>
        <dbReference type="ARBA" id="ARBA00022679"/>
    </source>
</evidence>
<feature type="domain" description="N-acetyltransferase" evidence="3">
    <location>
        <begin position="3"/>
        <end position="159"/>
    </location>
</feature>
<evidence type="ECO:0000256" key="2">
    <source>
        <dbReference type="ARBA" id="ARBA00023315"/>
    </source>
</evidence>
<dbReference type="CDD" id="cd04301">
    <property type="entry name" value="NAT_SF"/>
    <property type="match status" value="1"/>
</dbReference>
<dbReference type="EMBL" id="WTUZ01000040">
    <property type="protein sequence ID" value="MZQ87090.1"/>
    <property type="molecule type" value="Genomic_DNA"/>
</dbReference>
<dbReference type="Pfam" id="PF00583">
    <property type="entry name" value="Acetyltransf_1"/>
    <property type="match status" value="1"/>
</dbReference>
<dbReference type="SUPFAM" id="SSF55729">
    <property type="entry name" value="Acyl-CoA N-acyltransferases (Nat)"/>
    <property type="match status" value="1"/>
</dbReference>
<accession>A0A6L8VCZ3</accession>
<keyword evidence="1 4" id="KW-0808">Transferase</keyword>
<dbReference type="AlphaFoldDB" id="A0A6L8VCZ3"/>
<evidence type="ECO:0000259" key="3">
    <source>
        <dbReference type="PROSITE" id="PS51186"/>
    </source>
</evidence>
<dbReference type="InterPro" id="IPR016181">
    <property type="entry name" value="Acyl_CoA_acyltransferase"/>
</dbReference>
<dbReference type="InterPro" id="IPR000182">
    <property type="entry name" value="GNAT_dom"/>
</dbReference>
<organism evidence="4 5">
    <name type="scientific">Paenibacillus silvestris</name>
    <dbReference type="NCBI Taxonomy" id="2606219"/>
    <lineage>
        <taxon>Bacteria</taxon>
        <taxon>Bacillati</taxon>
        <taxon>Bacillota</taxon>
        <taxon>Bacilli</taxon>
        <taxon>Bacillales</taxon>
        <taxon>Paenibacillaceae</taxon>
        <taxon>Paenibacillus</taxon>
    </lineage>
</organism>